<evidence type="ECO:0000256" key="2">
    <source>
        <dbReference type="ARBA" id="ARBA00023125"/>
    </source>
</evidence>
<keyword evidence="3" id="KW-0804">Transcription</keyword>
<dbReference type="PANTHER" id="PTHR44688:SF16">
    <property type="entry name" value="DNA-BINDING TRANSCRIPTIONAL ACTIVATOR DEVR_DOSR"/>
    <property type="match status" value="1"/>
</dbReference>
<keyword evidence="2" id="KW-0238">DNA-binding</keyword>
<name>A0A9D1N6T7_9FIRM</name>
<dbReference type="PROSITE" id="PS00622">
    <property type="entry name" value="HTH_LUXR_1"/>
    <property type="match status" value="1"/>
</dbReference>
<dbReference type="Gene3D" id="1.10.10.10">
    <property type="entry name" value="Winged helix-like DNA-binding domain superfamily/Winged helix DNA-binding domain"/>
    <property type="match status" value="1"/>
</dbReference>
<feature type="domain" description="HTH luxR-type" evidence="4">
    <location>
        <begin position="302"/>
        <end position="367"/>
    </location>
</feature>
<dbReference type="InterPro" id="IPR016032">
    <property type="entry name" value="Sig_transdc_resp-reg_C-effctor"/>
</dbReference>
<dbReference type="InterPro" id="IPR036388">
    <property type="entry name" value="WH-like_DNA-bd_sf"/>
</dbReference>
<evidence type="ECO:0000256" key="1">
    <source>
        <dbReference type="ARBA" id="ARBA00023015"/>
    </source>
</evidence>
<gene>
    <name evidence="5" type="ORF">IAD25_05880</name>
</gene>
<dbReference type="SUPFAM" id="SSF46894">
    <property type="entry name" value="C-terminal effector domain of the bipartite response regulators"/>
    <property type="match status" value="1"/>
</dbReference>
<protein>
    <submittedName>
        <fullName evidence="5">LuxR family transcriptional regulator</fullName>
    </submittedName>
</protein>
<dbReference type="PROSITE" id="PS50043">
    <property type="entry name" value="HTH_LUXR_2"/>
    <property type="match status" value="1"/>
</dbReference>
<evidence type="ECO:0000256" key="3">
    <source>
        <dbReference type="ARBA" id="ARBA00023163"/>
    </source>
</evidence>
<evidence type="ECO:0000313" key="5">
    <source>
        <dbReference type="EMBL" id="HIU96227.1"/>
    </source>
</evidence>
<organism evidence="5 6">
    <name type="scientific">Candidatus Allocopromorpha excrementipullorum</name>
    <dbReference type="NCBI Taxonomy" id="2840743"/>
    <lineage>
        <taxon>Bacteria</taxon>
        <taxon>Bacillati</taxon>
        <taxon>Bacillota</taxon>
        <taxon>Clostridia</taxon>
        <taxon>Eubacteriales</taxon>
        <taxon>Eubacteriaceae</taxon>
        <taxon>Eubacteriaceae incertae sedis</taxon>
        <taxon>Candidatus Allocopromorpha</taxon>
    </lineage>
</organism>
<dbReference type="GO" id="GO:0003677">
    <property type="term" value="F:DNA binding"/>
    <property type="evidence" value="ECO:0007669"/>
    <property type="project" value="UniProtKB-KW"/>
</dbReference>
<dbReference type="PANTHER" id="PTHR44688">
    <property type="entry name" value="DNA-BINDING TRANSCRIPTIONAL ACTIVATOR DEVR_DOSR"/>
    <property type="match status" value="1"/>
</dbReference>
<dbReference type="CDD" id="cd06170">
    <property type="entry name" value="LuxR_C_like"/>
    <property type="match status" value="1"/>
</dbReference>
<dbReference type="SMART" id="SM00421">
    <property type="entry name" value="HTH_LUXR"/>
    <property type="match status" value="1"/>
</dbReference>
<dbReference type="InterPro" id="IPR000792">
    <property type="entry name" value="Tscrpt_reg_LuxR_C"/>
</dbReference>
<keyword evidence="1" id="KW-0805">Transcription regulation</keyword>
<dbReference type="AlphaFoldDB" id="A0A9D1N6T7"/>
<dbReference type="EMBL" id="DVOB01000127">
    <property type="protein sequence ID" value="HIU96227.1"/>
    <property type="molecule type" value="Genomic_DNA"/>
</dbReference>
<accession>A0A9D1N6T7</accession>
<dbReference type="Proteomes" id="UP000824130">
    <property type="component" value="Unassembled WGS sequence"/>
</dbReference>
<reference evidence="5" key="1">
    <citation type="submission" date="2020-10" db="EMBL/GenBank/DDBJ databases">
        <authorList>
            <person name="Gilroy R."/>
        </authorList>
    </citation>
    <scope>NUCLEOTIDE SEQUENCE</scope>
    <source>
        <strain evidence="5">ChiSjej4B22-8349</strain>
    </source>
</reference>
<reference evidence="5" key="2">
    <citation type="journal article" date="2021" name="PeerJ">
        <title>Extensive microbial diversity within the chicken gut microbiome revealed by metagenomics and culture.</title>
        <authorList>
            <person name="Gilroy R."/>
            <person name="Ravi A."/>
            <person name="Getino M."/>
            <person name="Pursley I."/>
            <person name="Horton D.L."/>
            <person name="Alikhan N.F."/>
            <person name="Baker D."/>
            <person name="Gharbi K."/>
            <person name="Hall N."/>
            <person name="Watson M."/>
            <person name="Adriaenssens E.M."/>
            <person name="Foster-Nyarko E."/>
            <person name="Jarju S."/>
            <person name="Secka A."/>
            <person name="Antonio M."/>
            <person name="Oren A."/>
            <person name="Chaudhuri R.R."/>
            <person name="La Ragione R."/>
            <person name="Hildebrand F."/>
            <person name="Pallen M.J."/>
        </authorList>
    </citation>
    <scope>NUCLEOTIDE SEQUENCE</scope>
    <source>
        <strain evidence="5">ChiSjej4B22-8349</strain>
    </source>
</reference>
<evidence type="ECO:0000313" key="6">
    <source>
        <dbReference type="Proteomes" id="UP000824130"/>
    </source>
</evidence>
<dbReference type="PRINTS" id="PR00038">
    <property type="entry name" value="HTHLUXR"/>
</dbReference>
<dbReference type="Pfam" id="PF00196">
    <property type="entry name" value="GerE"/>
    <property type="match status" value="1"/>
</dbReference>
<evidence type="ECO:0000259" key="4">
    <source>
        <dbReference type="PROSITE" id="PS50043"/>
    </source>
</evidence>
<sequence>MNFDTKRQTEFFSEMSERQISAREFFSGVLLESLSSCYGLENGLIMCFDTNNGFLSWTDSDGVRPNSRTHPYRAFQQRDTVRGRIYREAVAQNLDYFNVEPRLYRATDYIDESQYLQSDHVRFLEENFGASYSVTMAFGINAYIQIVFFRSADEGDFTDEEMKILADIYVAIANAYKGFKKYEQSKIVSAIQDEIIQSGARAYFITDDFMHILGGNSLAAEYIENILGPGAGRAIDSDGPCIWLPFLLEGTEKGGAVAKAKIIKGYVFRIYNYDQQYSHGIVDRYHWITMSPGEGREDETARKADVYGLTRSEQKVAKLLLKGLTYKAIAEELFISYHTVKKHVENIYAKCGVKSRHQLSRLFDEEI</sequence>
<comment type="caution">
    <text evidence="5">The sequence shown here is derived from an EMBL/GenBank/DDBJ whole genome shotgun (WGS) entry which is preliminary data.</text>
</comment>
<proteinExistence type="predicted"/>
<dbReference type="GO" id="GO:0006355">
    <property type="term" value="P:regulation of DNA-templated transcription"/>
    <property type="evidence" value="ECO:0007669"/>
    <property type="project" value="InterPro"/>
</dbReference>